<evidence type="ECO:0000313" key="1">
    <source>
        <dbReference type="EMBL" id="KAK8143537.1"/>
    </source>
</evidence>
<organism evidence="1 2">
    <name type="scientific">Beauveria asiatica</name>
    <dbReference type="NCBI Taxonomy" id="1069075"/>
    <lineage>
        <taxon>Eukaryota</taxon>
        <taxon>Fungi</taxon>
        <taxon>Dikarya</taxon>
        <taxon>Ascomycota</taxon>
        <taxon>Pezizomycotina</taxon>
        <taxon>Sordariomycetes</taxon>
        <taxon>Hypocreomycetidae</taxon>
        <taxon>Hypocreales</taxon>
        <taxon>Cordycipitaceae</taxon>
        <taxon>Beauveria</taxon>
    </lineage>
</organism>
<dbReference type="AlphaFoldDB" id="A0AAW0RMT7"/>
<reference evidence="1 2" key="1">
    <citation type="submission" date="2020-02" db="EMBL/GenBank/DDBJ databases">
        <title>Comparative genomics of the hypocrealean fungal genus Beauvera.</title>
        <authorList>
            <person name="Showalter D.N."/>
            <person name="Bushley K.E."/>
            <person name="Rehner S.A."/>
        </authorList>
    </citation>
    <scope>NUCLEOTIDE SEQUENCE [LARGE SCALE GENOMIC DNA]</scope>
    <source>
        <strain evidence="1 2">ARSEF4384</strain>
    </source>
</reference>
<comment type="caution">
    <text evidence="1">The sequence shown here is derived from an EMBL/GenBank/DDBJ whole genome shotgun (WGS) entry which is preliminary data.</text>
</comment>
<gene>
    <name evidence="1" type="ORF">G3M48_007074</name>
</gene>
<sequence>MGNVSLAGNLKERFSQLCRDAVSVRLQVRGSEDQYRCVRLERGLPLSGNEDIADPYAVYNGDDKDDASYTIFGALVMYPKLEPDREIILEQAIVAMASDNA</sequence>
<keyword evidence="2" id="KW-1185">Reference proteome</keyword>
<protein>
    <submittedName>
        <fullName evidence="1">Uncharacterized protein</fullName>
    </submittedName>
</protein>
<dbReference type="EMBL" id="JAAHCF010000495">
    <property type="protein sequence ID" value="KAK8143537.1"/>
    <property type="molecule type" value="Genomic_DNA"/>
</dbReference>
<evidence type="ECO:0000313" key="2">
    <source>
        <dbReference type="Proteomes" id="UP001397290"/>
    </source>
</evidence>
<name>A0AAW0RMT7_9HYPO</name>
<accession>A0AAW0RMT7</accession>
<dbReference type="Proteomes" id="UP001397290">
    <property type="component" value="Unassembled WGS sequence"/>
</dbReference>
<proteinExistence type="predicted"/>